<dbReference type="PATRIC" id="fig|1789004.3.peg.2239"/>
<accession>A0A149VVS6</accession>
<feature type="compositionally biased region" description="Polar residues" evidence="1">
    <location>
        <begin position="104"/>
        <end position="116"/>
    </location>
</feature>
<feature type="compositionally biased region" description="Basic and acidic residues" evidence="1">
    <location>
        <begin position="91"/>
        <end position="103"/>
    </location>
</feature>
<dbReference type="AlphaFoldDB" id="A0A149VVS6"/>
<comment type="caution">
    <text evidence="2">The sequence shown here is derived from an EMBL/GenBank/DDBJ whole genome shotgun (WGS) entry which is preliminary data.</text>
</comment>
<protein>
    <submittedName>
        <fullName evidence="2">Uncharacterized protein</fullName>
    </submittedName>
</protein>
<proteinExistence type="predicted"/>
<organism evidence="2 3">
    <name type="scientific">Ferrovum myxofaciens</name>
    <dbReference type="NCBI Taxonomy" id="416213"/>
    <lineage>
        <taxon>Bacteria</taxon>
        <taxon>Pseudomonadati</taxon>
        <taxon>Pseudomonadota</taxon>
        <taxon>Betaproteobacteria</taxon>
        <taxon>Ferrovales</taxon>
        <taxon>Ferrovaceae</taxon>
        <taxon>Ferrovum</taxon>
    </lineage>
</organism>
<evidence type="ECO:0000313" key="3">
    <source>
        <dbReference type="Proteomes" id="UP000075653"/>
    </source>
</evidence>
<dbReference type="Proteomes" id="UP000075653">
    <property type="component" value="Unassembled WGS sequence"/>
</dbReference>
<keyword evidence="3" id="KW-1185">Reference proteome</keyword>
<evidence type="ECO:0000256" key="1">
    <source>
        <dbReference type="SAM" id="MobiDB-lite"/>
    </source>
</evidence>
<evidence type="ECO:0000313" key="2">
    <source>
        <dbReference type="EMBL" id="KXW57325.1"/>
    </source>
</evidence>
<sequence length="142" mass="16311">MASEFYVPVHRYEMTKKTQEKNLFKTITFQVQAERDKDIWLWLRAMNYGEPSKTIRILLGVVAKAWTASAPDARETLESFVGKRMNAEMHENTKKHTEKHKITLSEQPSGTSQNMQKPIQDTVQALPKNIAAALLEMDKDFG</sequence>
<name>A0A149VVS6_9PROT</name>
<dbReference type="EMBL" id="LRRD01000073">
    <property type="protein sequence ID" value="KXW57325.1"/>
    <property type="molecule type" value="Genomic_DNA"/>
</dbReference>
<gene>
    <name evidence="2" type="ORF">FEMY_21520</name>
</gene>
<dbReference type="STRING" id="1789004.FEMY_21520"/>
<reference evidence="2 3" key="1">
    <citation type="submission" date="2016-01" db="EMBL/GenBank/DDBJ databases">
        <title>Genome sequence of the acidophilic iron oxidising Ferrovum strain Z-31.</title>
        <authorList>
            <person name="Poehlein A."/>
            <person name="Ullrich S.R."/>
            <person name="Schloemann M."/>
            <person name="Muehling M."/>
            <person name="Daniel R."/>
        </authorList>
    </citation>
    <scope>NUCLEOTIDE SEQUENCE [LARGE SCALE GENOMIC DNA]</scope>
    <source>
        <strain evidence="2 3">Z-31</strain>
    </source>
</reference>
<feature type="region of interest" description="Disordered" evidence="1">
    <location>
        <begin position="91"/>
        <end position="116"/>
    </location>
</feature>